<evidence type="ECO:0000313" key="1">
    <source>
        <dbReference type="EMBL" id="KLU03002.1"/>
    </source>
</evidence>
<evidence type="ECO:0000313" key="2">
    <source>
        <dbReference type="Proteomes" id="UP000036367"/>
    </source>
</evidence>
<reference evidence="1" key="1">
    <citation type="submission" date="2015-05" db="EMBL/GenBank/DDBJ databases">
        <title>Permanent draft genome of Rhodopirellula islandicus K833.</title>
        <authorList>
            <person name="Kizina J."/>
            <person name="Richter M."/>
            <person name="Glockner F.O."/>
            <person name="Harder J."/>
        </authorList>
    </citation>
    <scope>NUCLEOTIDE SEQUENCE [LARGE SCALE GENOMIC DNA]</scope>
    <source>
        <strain evidence="1">K833</strain>
    </source>
</reference>
<dbReference type="EMBL" id="LECT01000042">
    <property type="protein sequence ID" value="KLU03002.1"/>
    <property type="molecule type" value="Genomic_DNA"/>
</dbReference>
<sequence>MSFRFSLDGCVTGLRFSWEFEIGRRQMDVGRNQLAPDSGSVV</sequence>
<organism evidence="1 2">
    <name type="scientific">Rhodopirellula islandica</name>
    <dbReference type="NCBI Taxonomy" id="595434"/>
    <lineage>
        <taxon>Bacteria</taxon>
        <taxon>Pseudomonadati</taxon>
        <taxon>Planctomycetota</taxon>
        <taxon>Planctomycetia</taxon>
        <taxon>Pirellulales</taxon>
        <taxon>Pirellulaceae</taxon>
        <taxon>Rhodopirellula</taxon>
    </lineage>
</organism>
<protein>
    <submittedName>
        <fullName evidence="1">Uncharacterized protein</fullName>
    </submittedName>
</protein>
<dbReference type="AlphaFoldDB" id="A0A0J1B8F4"/>
<name>A0A0J1B8F4_RHOIS</name>
<comment type="caution">
    <text evidence="1">The sequence shown here is derived from an EMBL/GenBank/DDBJ whole genome shotgun (WGS) entry which is preliminary data.</text>
</comment>
<keyword evidence="2" id="KW-1185">Reference proteome</keyword>
<dbReference type="Proteomes" id="UP000036367">
    <property type="component" value="Unassembled WGS sequence"/>
</dbReference>
<gene>
    <name evidence="1" type="ORF">RISK_004972</name>
</gene>
<accession>A0A0J1B8F4</accession>
<proteinExistence type="predicted"/>